<dbReference type="AlphaFoldDB" id="A0A1C7DEC9"/>
<dbReference type="Proteomes" id="UP000004725">
    <property type="component" value="Unassembled WGS sequence"/>
</dbReference>
<evidence type="ECO:0000313" key="9">
    <source>
        <dbReference type="Proteomes" id="UP000004725"/>
    </source>
</evidence>
<accession>A0A1C7DEC9</accession>
<organism evidence="8 9">
    <name type="scientific">Planococcus antarcticus DSM 14505</name>
    <dbReference type="NCBI Taxonomy" id="1185653"/>
    <lineage>
        <taxon>Bacteria</taxon>
        <taxon>Bacillati</taxon>
        <taxon>Bacillota</taxon>
        <taxon>Bacilli</taxon>
        <taxon>Bacillales</taxon>
        <taxon>Caryophanaceae</taxon>
        <taxon>Planococcus</taxon>
    </lineage>
</organism>
<dbReference type="PANTHER" id="PTHR43471">
    <property type="entry name" value="ABC TRANSPORTER PERMEASE"/>
    <property type="match status" value="1"/>
</dbReference>
<evidence type="ECO:0000259" key="6">
    <source>
        <dbReference type="Pfam" id="PF12698"/>
    </source>
</evidence>
<feature type="transmembrane region" description="Helical" evidence="5">
    <location>
        <begin position="220"/>
        <end position="249"/>
    </location>
</feature>
<keyword evidence="10" id="KW-1185">Reference proteome</keyword>
<evidence type="ECO:0000256" key="1">
    <source>
        <dbReference type="ARBA" id="ARBA00004141"/>
    </source>
</evidence>
<evidence type="ECO:0000313" key="10">
    <source>
        <dbReference type="Proteomes" id="UP000092661"/>
    </source>
</evidence>
<dbReference type="eggNOG" id="COG1668">
    <property type="taxonomic scope" value="Bacteria"/>
</dbReference>
<dbReference type="EMBL" id="AJYB01000079">
    <property type="protein sequence ID" value="EIM05361.1"/>
    <property type="molecule type" value="Genomic_DNA"/>
</dbReference>
<reference evidence="10" key="2">
    <citation type="submission" date="2016-07" db="EMBL/GenBank/DDBJ databases">
        <authorList>
            <person name="See-Too W.S."/>
        </authorList>
    </citation>
    <scope>NUCLEOTIDE SEQUENCE [LARGE SCALE GENOMIC DNA]</scope>
    <source>
        <strain evidence="10">DSM 14505</strain>
    </source>
</reference>
<sequence>MKKLKTVFNFELRGMIQKKSLLVTTAIMCVIVLLITTIPTFMIWFEGEETEENPSKAAEEFTLVYENDELKEAISPMLGEETYSTEEELKDAVQREEVTSGFVVEDYDRYTYISYDSKTDSTEQLIFESQLEQLNENRLFDEKGMDSQEVREILNQPIEQETVYLGKDAGSGTAIAFGVMITMYLLILLYGANVATSVAREKDSRTMELLITSSNPRTFILGKVGAVGLTGILQVASLIVFGVIGFMLNKENYPDVLLDMVQGSMTIDVLLIYILFSVLGYILYLFIYAALGSLVSKVEDVNSAVTPITFLFVLAYLAATFAMIVPDNPVVKVTSFIPFISLFTMPIRYMLTSVPMTSLLVSSAIMVLTVVLFAALSIHIYKFGSLNYGNRLKLKDVIRSFKK</sequence>
<reference evidence="8 9" key="1">
    <citation type="journal article" date="2012" name="J. Bacteriol.">
        <title>Genome Sequence of the Antarctic Psychrophile Bacterium Planococcus antarcticus DSM 14505.</title>
        <authorList>
            <person name="Margolles A."/>
            <person name="Gueimonde M."/>
            <person name="Sanchez B."/>
        </authorList>
    </citation>
    <scope>NUCLEOTIDE SEQUENCE [LARGE SCALE GENOMIC DNA]</scope>
    <source>
        <strain evidence="8 9">DSM 14505</strain>
    </source>
</reference>
<evidence type="ECO:0000256" key="5">
    <source>
        <dbReference type="SAM" id="Phobius"/>
    </source>
</evidence>
<feature type="transmembrane region" description="Helical" evidence="5">
    <location>
        <begin position="359"/>
        <end position="381"/>
    </location>
</feature>
<dbReference type="Pfam" id="PF12698">
    <property type="entry name" value="ABC2_membrane_3"/>
    <property type="match status" value="1"/>
</dbReference>
<feature type="transmembrane region" description="Helical" evidence="5">
    <location>
        <begin position="303"/>
        <end position="324"/>
    </location>
</feature>
<evidence type="ECO:0000256" key="3">
    <source>
        <dbReference type="ARBA" id="ARBA00022989"/>
    </source>
</evidence>
<proteinExistence type="predicted"/>
<dbReference type="GO" id="GO:0140359">
    <property type="term" value="F:ABC-type transporter activity"/>
    <property type="evidence" value="ECO:0007669"/>
    <property type="project" value="InterPro"/>
</dbReference>
<protein>
    <submittedName>
        <fullName evidence="8">Na+ efflux pump ABC transporter permease</fullName>
    </submittedName>
</protein>
<evidence type="ECO:0000256" key="4">
    <source>
        <dbReference type="ARBA" id="ARBA00023136"/>
    </source>
</evidence>
<evidence type="ECO:0000256" key="2">
    <source>
        <dbReference type="ARBA" id="ARBA00022692"/>
    </source>
</evidence>
<keyword evidence="3 5" id="KW-1133">Transmembrane helix</keyword>
<feature type="transmembrane region" description="Helical" evidence="5">
    <location>
        <begin position="174"/>
        <end position="199"/>
    </location>
</feature>
<comment type="subcellular location">
    <subcellularLocation>
        <location evidence="1">Membrane</location>
        <topology evidence="1">Multi-pass membrane protein</topology>
    </subcellularLocation>
</comment>
<feature type="domain" description="ABC-2 type transporter transmembrane" evidence="6">
    <location>
        <begin position="20"/>
        <end position="378"/>
    </location>
</feature>
<dbReference type="Proteomes" id="UP000092661">
    <property type="component" value="Chromosome"/>
</dbReference>
<evidence type="ECO:0000313" key="8">
    <source>
        <dbReference type="EMBL" id="EIM05361.1"/>
    </source>
</evidence>
<feature type="transmembrane region" description="Helical" evidence="5">
    <location>
        <begin position="330"/>
        <end position="347"/>
    </location>
</feature>
<reference evidence="7" key="3">
    <citation type="submission" date="2016-10" db="EMBL/GenBank/DDBJ databases">
        <authorList>
            <person name="See-Too W.S."/>
        </authorList>
    </citation>
    <scope>NUCLEOTIDE SEQUENCE</scope>
    <source>
        <strain evidence="7">DSM 14505</strain>
    </source>
</reference>
<dbReference type="GO" id="GO:0016020">
    <property type="term" value="C:membrane"/>
    <property type="evidence" value="ECO:0007669"/>
    <property type="project" value="UniProtKB-SubCell"/>
</dbReference>
<feature type="transmembrane region" description="Helical" evidence="5">
    <location>
        <begin position="21"/>
        <end position="45"/>
    </location>
</feature>
<feature type="transmembrane region" description="Helical" evidence="5">
    <location>
        <begin position="269"/>
        <end position="291"/>
    </location>
</feature>
<keyword evidence="2 5" id="KW-0812">Transmembrane</keyword>
<gene>
    <name evidence="8" type="ORF">A1A1_16605</name>
    <name evidence="7" type="ORF">BBH88_04630</name>
</gene>
<dbReference type="KEGG" id="pana:BBH88_04630"/>
<dbReference type="InterPro" id="IPR013525">
    <property type="entry name" value="ABC2_TM"/>
</dbReference>
<name>A0A1C7DEC9_9BACL</name>
<evidence type="ECO:0000313" key="7">
    <source>
        <dbReference type="EMBL" id="ANU09631.1"/>
    </source>
</evidence>
<dbReference type="RefSeq" id="WP_006831269.1">
    <property type="nucleotide sequence ID" value="NZ_AJYB01000079.1"/>
</dbReference>
<dbReference type="OrthoDB" id="9768837at2"/>
<keyword evidence="4 5" id="KW-0472">Membrane</keyword>
<dbReference type="PANTHER" id="PTHR43471:SF3">
    <property type="entry name" value="ABC TRANSPORTER PERMEASE PROTEIN NATB"/>
    <property type="match status" value="1"/>
</dbReference>
<dbReference type="EMBL" id="CP016534">
    <property type="protein sequence ID" value="ANU09631.1"/>
    <property type="molecule type" value="Genomic_DNA"/>
</dbReference>